<evidence type="ECO:0000313" key="3">
    <source>
        <dbReference type="Proteomes" id="UP000053263"/>
    </source>
</evidence>
<dbReference type="AlphaFoldDB" id="A0A0C9T9J5"/>
<dbReference type="HOGENOM" id="CLU_1876290_0_0_1"/>
<feature type="compositionally biased region" description="Basic and acidic residues" evidence="1">
    <location>
        <begin position="59"/>
        <end position="71"/>
    </location>
</feature>
<evidence type="ECO:0000256" key="1">
    <source>
        <dbReference type="SAM" id="MobiDB-lite"/>
    </source>
</evidence>
<name>A0A0C9T9J5_PLICR</name>
<evidence type="ECO:0000313" key="2">
    <source>
        <dbReference type="EMBL" id="KII84933.1"/>
    </source>
</evidence>
<gene>
    <name evidence="2" type="ORF">PLICRDRAFT_347936</name>
</gene>
<accession>A0A0C9T9J5</accession>
<proteinExistence type="predicted"/>
<feature type="region of interest" description="Disordered" evidence="1">
    <location>
        <begin position="59"/>
        <end position="78"/>
    </location>
</feature>
<organism evidence="2 3">
    <name type="scientific">Plicaturopsis crispa FD-325 SS-3</name>
    <dbReference type="NCBI Taxonomy" id="944288"/>
    <lineage>
        <taxon>Eukaryota</taxon>
        <taxon>Fungi</taxon>
        <taxon>Dikarya</taxon>
        <taxon>Basidiomycota</taxon>
        <taxon>Agaricomycotina</taxon>
        <taxon>Agaricomycetes</taxon>
        <taxon>Agaricomycetidae</taxon>
        <taxon>Amylocorticiales</taxon>
        <taxon>Amylocorticiaceae</taxon>
        <taxon>Plicatura</taxon>
        <taxon>Plicaturopsis crispa</taxon>
    </lineage>
</organism>
<protein>
    <submittedName>
        <fullName evidence="2">Unplaced genomic scaffold PLICRscaffold_16, whole genome shotgun sequence</fullName>
    </submittedName>
</protein>
<dbReference type="EMBL" id="KN832569">
    <property type="protein sequence ID" value="KII84933.1"/>
    <property type="molecule type" value="Genomic_DNA"/>
</dbReference>
<dbReference type="Proteomes" id="UP000053263">
    <property type="component" value="Unassembled WGS sequence"/>
</dbReference>
<keyword evidence="3" id="KW-1185">Reference proteome</keyword>
<sequence length="136" mass="15064">MQSPPQSPLTQRVARGSEKCVRCDATCTVTQQKTCFAPIRVGFAVSMRAHTNASAFSCDTRRTRQKETRTDGDEEGTGTCVHGCRSNLRRTMPTNADRGRRPKIFSLRSASAHFNFTFNPATLGRVSSPQRSILQL</sequence>
<reference evidence="2 3" key="1">
    <citation type="submission" date="2014-06" db="EMBL/GenBank/DDBJ databases">
        <title>Evolutionary Origins and Diversification of the Mycorrhizal Mutualists.</title>
        <authorList>
            <consortium name="DOE Joint Genome Institute"/>
            <consortium name="Mycorrhizal Genomics Consortium"/>
            <person name="Kohler A."/>
            <person name="Kuo A."/>
            <person name="Nagy L.G."/>
            <person name="Floudas D."/>
            <person name="Copeland A."/>
            <person name="Barry K.W."/>
            <person name="Cichocki N."/>
            <person name="Veneault-Fourrey C."/>
            <person name="LaButti K."/>
            <person name="Lindquist E.A."/>
            <person name="Lipzen A."/>
            <person name="Lundell T."/>
            <person name="Morin E."/>
            <person name="Murat C."/>
            <person name="Riley R."/>
            <person name="Ohm R."/>
            <person name="Sun H."/>
            <person name="Tunlid A."/>
            <person name="Henrissat B."/>
            <person name="Grigoriev I.V."/>
            <person name="Hibbett D.S."/>
            <person name="Martin F."/>
        </authorList>
    </citation>
    <scope>NUCLEOTIDE SEQUENCE [LARGE SCALE GENOMIC DNA]</scope>
    <source>
        <strain evidence="2 3">FD-325 SS-3</strain>
    </source>
</reference>